<gene>
    <name evidence="17" type="ORF">AYBTSS11_LOCUS12308</name>
</gene>
<dbReference type="Gene3D" id="3.30.160.360">
    <property type="match status" value="1"/>
</dbReference>
<evidence type="ECO:0000256" key="2">
    <source>
        <dbReference type="ARBA" id="ARBA00007444"/>
    </source>
</evidence>
<dbReference type="PROSITE" id="PS50982">
    <property type="entry name" value="MBD"/>
    <property type="match status" value="1"/>
</dbReference>
<dbReference type="GO" id="GO:0008270">
    <property type="term" value="F:zinc ion binding"/>
    <property type="evidence" value="ECO:0007669"/>
    <property type="project" value="UniProtKB-KW"/>
</dbReference>
<feature type="region of interest" description="Disordered" evidence="13">
    <location>
        <begin position="1999"/>
        <end position="2031"/>
    </location>
</feature>
<proteinExistence type="inferred from homology"/>
<feature type="region of interest" description="Disordered" evidence="13">
    <location>
        <begin position="1899"/>
        <end position="1920"/>
    </location>
</feature>
<evidence type="ECO:0000256" key="13">
    <source>
        <dbReference type="SAM" id="MobiDB-lite"/>
    </source>
</evidence>
<dbReference type="InterPro" id="IPR001739">
    <property type="entry name" value="Methyl_CpG_DNA-bd"/>
</dbReference>
<reference evidence="17" key="1">
    <citation type="submission" date="2023-10" db="EMBL/GenBank/DDBJ databases">
        <authorList>
            <person name="Domelevo Entfellner J.-B."/>
        </authorList>
    </citation>
    <scope>NUCLEOTIDE SEQUENCE</scope>
</reference>
<evidence type="ECO:0000259" key="16">
    <source>
        <dbReference type="PROSITE" id="PS50982"/>
    </source>
</evidence>
<dbReference type="SUPFAM" id="SSF54171">
    <property type="entry name" value="DNA-binding domain"/>
    <property type="match status" value="1"/>
</dbReference>
<dbReference type="PANTHER" id="PTHR47162:SF8">
    <property type="entry name" value="METHYL-CPG-BINDING DOMAIN-CONTAINING PROTEIN 9"/>
    <property type="match status" value="1"/>
</dbReference>
<feature type="domain" description="PHD-type" evidence="15">
    <location>
        <begin position="1419"/>
        <end position="1469"/>
    </location>
</feature>
<dbReference type="GO" id="GO:0003677">
    <property type="term" value="F:DNA binding"/>
    <property type="evidence" value="ECO:0007669"/>
    <property type="project" value="UniProtKB-KW"/>
</dbReference>
<feature type="region of interest" description="Disordered" evidence="13">
    <location>
        <begin position="2118"/>
        <end position="2170"/>
    </location>
</feature>
<evidence type="ECO:0000313" key="17">
    <source>
        <dbReference type="EMBL" id="CAJ1946773.1"/>
    </source>
</evidence>
<dbReference type="Pfam" id="PF15612">
    <property type="entry name" value="WHIM1"/>
    <property type="match status" value="1"/>
</dbReference>
<dbReference type="InterPro" id="IPR019787">
    <property type="entry name" value="Znf_PHD-finger"/>
</dbReference>
<feature type="domain" description="PHD-type" evidence="15">
    <location>
        <begin position="83"/>
        <end position="141"/>
    </location>
</feature>
<feature type="compositionally biased region" description="Polar residues" evidence="13">
    <location>
        <begin position="2126"/>
        <end position="2148"/>
    </location>
</feature>
<dbReference type="InterPro" id="IPR028942">
    <property type="entry name" value="WHIM1_dom"/>
</dbReference>
<feature type="region of interest" description="Disordered" evidence="13">
    <location>
        <begin position="1036"/>
        <end position="1056"/>
    </location>
</feature>
<dbReference type="Gene3D" id="3.30.40.10">
    <property type="entry name" value="Zinc/RING finger domain, C3HC4 (zinc finger)"/>
    <property type="match status" value="2"/>
</dbReference>
<evidence type="ECO:0000256" key="7">
    <source>
        <dbReference type="ARBA" id="ARBA00023117"/>
    </source>
</evidence>
<feature type="compositionally biased region" description="Basic residues" evidence="13">
    <location>
        <begin position="2334"/>
        <end position="2347"/>
    </location>
</feature>
<dbReference type="InterPro" id="IPR019786">
    <property type="entry name" value="Zinc_finger_PHD-type_CS"/>
</dbReference>
<feature type="region of interest" description="Disordered" evidence="13">
    <location>
        <begin position="2305"/>
        <end position="2347"/>
    </location>
</feature>
<evidence type="ECO:0000256" key="6">
    <source>
        <dbReference type="ARBA" id="ARBA00023015"/>
    </source>
</evidence>
<dbReference type="InterPro" id="IPR013083">
    <property type="entry name" value="Znf_RING/FYVE/PHD"/>
</dbReference>
<keyword evidence="4 12" id="KW-0863">Zinc-finger</keyword>
<dbReference type="SMART" id="SM00249">
    <property type="entry name" value="PHD"/>
    <property type="match status" value="2"/>
</dbReference>
<evidence type="ECO:0000256" key="8">
    <source>
        <dbReference type="ARBA" id="ARBA00023125"/>
    </source>
</evidence>
<evidence type="ECO:0000259" key="14">
    <source>
        <dbReference type="PROSITE" id="PS50014"/>
    </source>
</evidence>
<keyword evidence="5" id="KW-0862">Zinc</keyword>
<evidence type="ECO:0008006" key="19">
    <source>
        <dbReference type="Google" id="ProtNLM"/>
    </source>
</evidence>
<dbReference type="PROSITE" id="PS50014">
    <property type="entry name" value="BROMODOMAIN_2"/>
    <property type="match status" value="1"/>
</dbReference>
<evidence type="ECO:0000259" key="15">
    <source>
        <dbReference type="PROSITE" id="PS50016"/>
    </source>
</evidence>
<dbReference type="InterPro" id="IPR011011">
    <property type="entry name" value="Znf_FYVE_PHD"/>
</dbReference>
<dbReference type="GO" id="GO:0000785">
    <property type="term" value="C:chromatin"/>
    <property type="evidence" value="ECO:0007669"/>
    <property type="project" value="UniProtKB-ARBA"/>
</dbReference>
<feature type="region of interest" description="Disordered" evidence="13">
    <location>
        <begin position="455"/>
        <end position="476"/>
    </location>
</feature>
<feature type="domain" description="Bromo" evidence="14">
    <location>
        <begin position="1312"/>
        <end position="1360"/>
    </location>
</feature>
<keyword evidence="3" id="KW-0479">Metal-binding</keyword>
<feature type="region of interest" description="Disordered" evidence="13">
    <location>
        <begin position="1"/>
        <end position="26"/>
    </location>
</feature>
<dbReference type="Proteomes" id="UP001189624">
    <property type="component" value="Chromosome 4"/>
</dbReference>
<dbReference type="CDD" id="cd04369">
    <property type="entry name" value="Bromodomain"/>
    <property type="match status" value="1"/>
</dbReference>
<evidence type="ECO:0000256" key="9">
    <source>
        <dbReference type="ARBA" id="ARBA00023163"/>
    </source>
</evidence>
<dbReference type="SUPFAM" id="SSF47370">
    <property type="entry name" value="Bromodomain"/>
    <property type="match status" value="1"/>
</dbReference>
<dbReference type="SUPFAM" id="SSF57903">
    <property type="entry name" value="FYVE/PHD zinc finger"/>
    <property type="match status" value="2"/>
</dbReference>
<dbReference type="Gramene" id="rna-AYBTSS11_LOCUS12308">
    <property type="protein sequence ID" value="CAJ1946773.1"/>
    <property type="gene ID" value="gene-AYBTSS11_LOCUS12308"/>
</dbReference>
<keyword evidence="6" id="KW-0805">Transcription regulation</keyword>
<dbReference type="Pfam" id="PF01429">
    <property type="entry name" value="MBD"/>
    <property type="match status" value="1"/>
</dbReference>
<dbReference type="PROSITE" id="PS51542">
    <property type="entry name" value="FYRN"/>
    <property type="match status" value="1"/>
</dbReference>
<dbReference type="InterPro" id="IPR003888">
    <property type="entry name" value="FYrich_N"/>
</dbReference>
<dbReference type="InterPro" id="IPR001965">
    <property type="entry name" value="Znf_PHD"/>
</dbReference>
<feature type="compositionally biased region" description="Polar residues" evidence="13">
    <location>
        <begin position="1677"/>
        <end position="1699"/>
    </location>
</feature>
<evidence type="ECO:0000256" key="12">
    <source>
        <dbReference type="PROSITE-ProRule" id="PRU00146"/>
    </source>
</evidence>
<dbReference type="PANTHER" id="PTHR47162">
    <property type="entry name" value="OS02G0192300 PROTEIN"/>
    <property type="match status" value="1"/>
</dbReference>
<keyword evidence="18" id="KW-1185">Reference proteome</keyword>
<dbReference type="Pfam" id="PF00628">
    <property type="entry name" value="PHD"/>
    <property type="match status" value="2"/>
</dbReference>
<keyword evidence="10" id="KW-0539">Nucleus</keyword>
<feature type="compositionally biased region" description="Basic and acidic residues" evidence="13">
    <location>
        <begin position="2006"/>
        <end position="2031"/>
    </location>
</feature>
<name>A0AA86VEU1_9FABA</name>
<organism evidence="17 18">
    <name type="scientific">Sphenostylis stenocarpa</name>
    <dbReference type="NCBI Taxonomy" id="92480"/>
    <lineage>
        <taxon>Eukaryota</taxon>
        <taxon>Viridiplantae</taxon>
        <taxon>Streptophyta</taxon>
        <taxon>Embryophyta</taxon>
        <taxon>Tracheophyta</taxon>
        <taxon>Spermatophyta</taxon>
        <taxon>Magnoliopsida</taxon>
        <taxon>eudicotyledons</taxon>
        <taxon>Gunneridae</taxon>
        <taxon>Pentapetalae</taxon>
        <taxon>rosids</taxon>
        <taxon>fabids</taxon>
        <taxon>Fabales</taxon>
        <taxon>Fabaceae</taxon>
        <taxon>Papilionoideae</taxon>
        <taxon>50 kb inversion clade</taxon>
        <taxon>NPAAA clade</taxon>
        <taxon>indigoferoid/millettioid clade</taxon>
        <taxon>Phaseoleae</taxon>
        <taxon>Sphenostylis</taxon>
    </lineage>
</organism>
<feature type="region of interest" description="Disordered" evidence="13">
    <location>
        <begin position="1675"/>
        <end position="1716"/>
    </location>
</feature>
<dbReference type="CDD" id="cd15519">
    <property type="entry name" value="PHD1_Lid2p_like"/>
    <property type="match status" value="1"/>
</dbReference>
<dbReference type="PROSITE" id="PS01359">
    <property type="entry name" value="ZF_PHD_1"/>
    <property type="match status" value="2"/>
</dbReference>
<dbReference type="PROSITE" id="PS50016">
    <property type="entry name" value="ZF_PHD_2"/>
    <property type="match status" value="2"/>
</dbReference>
<dbReference type="Gene3D" id="1.20.920.10">
    <property type="entry name" value="Bromodomain-like"/>
    <property type="match status" value="1"/>
</dbReference>
<dbReference type="InterPro" id="IPR001487">
    <property type="entry name" value="Bromodomain"/>
</dbReference>
<evidence type="ECO:0000256" key="11">
    <source>
        <dbReference type="PROSITE-ProRule" id="PRU00035"/>
    </source>
</evidence>
<comment type="subcellular location">
    <subcellularLocation>
        <location evidence="1">Nucleus</location>
    </subcellularLocation>
</comment>
<dbReference type="InterPro" id="IPR036427">
    <property type="entry name" value="Bromodomain-like_sf"/>
</dbReference>
<comment type="similarity">
    <text evidence="2">Belongs to the WAL family.</text>
</comment>
<protein>
    <recommendedName>
        <fullName evidence="19">Methyl-CpG-binding domain-containing protein 9</fullName>
    </recommendedName>
</protein>
<evidence type="ECO:0000256" key="4">
    <source>
        <dbReference type="ARBA" id="ARBA00022771"/>
    </source>
</evidence>
<dbReference type="GO" id="GO:0005634">
    <property type="term" value="C:nucleus"/>
    <property type="evidence" value="ECO:0007669"/>
    <property type="project" value="UniProtKB-SubCell"/>
</dbReference>
<evidence type="ECO:0000256" key="10">
    <source>
        <dbReference type="ARBA" id="ARBA00023242"/>
    </source>
</evidence>
<evidence type="ECO:0000256" key="1">
    <source>
        <dbReference type="ARBA" id="ARBA00004123"/>
    </source>
</evidence>
<keyword evidence="8" id="KW-0238">DNA-binding</keyword>
<dbReference type="CDD" id="cd15489">
    <property type="entry name" value="PHD_SF"/>
    <property type="match status" value="1"/>
</dbReference>
<evidence type="ECO:0000256" key="3">
    <source>
        <dbReference type="ARBA" id="ARBA00022723"/>
    </source>
</evidence>
<feature type="compositionally biased region" description="Low complexity" evidence="13">
    <location>
        <begin position="2312"/>
        <end position="2321"/>
    </location>
</feature>
<keyword evidence="7 11" id="KW-0103">Bromodomain</keyword>
<evidence type="ECO:0000256" key="5">
    <source>
        <dbReference type="ARBA" id="ARBA00022833"/>
    </source>
</evidence>
<feature type="domain" description="MBD" evidence="16">
    <location>
        <begin position="386"/>
        <end position="453"/>
    </location>
</feature>
<dbReference type="EMBL" id="OY731401">
    <property type="protein sequence ID" value="CAJ1946773.1"/>
    <property type="molecule type" value="Genomic_DNA"/>
</dbReference>
<keyword evidence="9" id="KW-0804">Transcription</keyword>
<evidence type="ECO:0000313" key="18">
    <source>
        <dbReference type="Proteomes" id="UP001189624"/>
    </source>
</evidence>
<dbReference type="InterPro" id="IPR016177">
    <property type="entry name" value="DNA-bd_dom_sf"/>
</dbReference>
<accession>A0AA86VEU1</accession>
<sequence length="2347" mass="258540">MIMELPDSTGGDRNLNGPPSLQHNYHHQDARSGLGIDLNEVPSPSSLFPETLPDSVTVDVVRTYHENPGPPPGAPAALPRGGLAPCAACSKPSPAAAGSHHHLVVCDGCERGFHLACAGIRGGGRQAASLEEWVCAECVAAGVKSKRWPLGVKQLLDINAPPPSEADGDGDADVQDLSVKLNPFERFFSEVIGDEFENLESFLVSTRSKRELHGENRIGGIAIIVITRGIAFGASQRHAVPVIPRGVKCGVTVIVNSAVFLAGSLYSGGVFGQLWWNSGMLFCGLYSVHILWNLKHTLGDNSFGANPFGAPVTYSNFYNGNATGFQKASGGLTHADRAGFEDILNHSRNFEEVRTDFPLRIQSSSNNTAIIIPSHSSNGIFLQALRDFISQRRGCLEEGWRVEFRQSVSSSELYAVYCAPDGKTFDSVYEVACYLGLTSGYNSVESELRNERSLPSLSGSVSRKKKSTRSPVVNGFTEKRGTMVSSNCKDPSSDGLNAECAGARGNIPKPSEIGRREDGHSCPQQYEDELPLQFKDFFVLSLGQVDVRPSYYDVNLISPVGYKSCWHDKITGSLFTCEVLEGGDSGPIFRIKRGSCSEVPVPVGSTILSMSKFCQFKSQANEGERKTNGSMDFDDGESIQMMLEDPCVPMENDVQSCFASFSIKDTHTSDVLSTDIGSVQDNTRNSLADKLKFNDGIGEILVEERSSCSAWRVISQKLVNACKDICKQKGTIKFYCNHVENETCLHQWDLRNAKGDTYFTSLDKFCGSLGSVGIPDVIYADSDLEGISEALRKWLEQDRFGLDVDFVQEVLQQLPGVDTLQYELLSNRDNSSSLPTVGNGFLVVEWRNGSKYQETVQGLYRRSKKASLTEKSFKEGRHPPLGKPLCSRAPGDLIGDIFQAWELLERFNEVLDLKEPLSLDELEKELINPWFDGLDFLEKSERSIDESQVLVSQGTDGNCRPLLSPRLETGPSSSKESSHAFIQVETEAMKDAAEVELASFTYARCFGVTLTKAHNSLLRVLIGELLSRVAVLVDPNSEPGETRTRRGRRKDMDSAAPAKRTKLNMLPINELTWPELARRYILAFLSMDGNLESAEITARESGKVFRCLRGDGGLLCGSLTGVAGMEADALLLAEATKKIFGSLSRENDVLTMEEEESDAKGASEKNLANDGNVPEWAQMLEPVRKLPTNVGTRIRKCVYDALGKDPPEWARKKLEHSISKEVYKGNASGPTKKAVLSVLADVAGEGLYSNPTKGQKKKIVISISDIIMKQCRIVLRRAAAADDSKVFCNLLGRKLINSSDNDDEGLLGSPAMVARPLDFRTIDLRLASGAYGGSHEAFLEDVRELWNNVRVAFGDQPDLVELADKLSQNFESLYNEEVVTNIKKFMEYAKVECLTAEMRKEVDDFIESTKEIPKAPWDEGVCKVCGIDRDDDSVLLCDTCDAEYHTYCLNPPLARIPEGNWYCPSCVDGKHATQDVTERTQVIGKRRSKKFQGEVNSLYLESLTHLSTVIEEKEYWEHSVGERTFLLKFLCDELLNSSLIRQHLEQCAEVSAELHQKLRAHSVEWKNLKTREDILSTKAAKIDTSSLNTAGEVGLKEGITTSLSNTGKCLVQPHTAVDNPSNFGVFVDSLPSEDTTKEKYKFDSVDKSISVTNSDSDSQNMNSLDVEGQFRNVSGAAESQCTDKSPKSFPSPNMSQEINGSGGAVHAQGNHQKCEGRDISTPVTCRQGGVPGDVSQITLNESEPYHLELNAIKRDISILQDSITSVVSQLLRLSVRREFLGIDSIGRLYWASTLPGGHSRIVVDASATLLHGRGMSFSRDYVEKFSVLQHCALSDKDSSPFMSQLRNDLSNSSPWIAYETDTEIEELLGWLDDNDPKERELKDSIMQGPRSRFQEFLNAQSEEKAQDQGPISLPRNREKTESNSLVTKATFLLEKKYGPFFEWGLEMSKQNKEALTINDEKLLRCECLEPIWPYRKHCTYCHKTVSDVEFDGHNDGKCNAVPPVAEKNRDKIGSSKEKGNSKSDTSQEKFRADAETTAVGGCSKLSSRLIKFSNEESTCPFNFEDICSKFVTNDFNKDLVKEIGLIGSNGIPSFVPSVSPFVSEYMLFSAPKDDNIIGGVSKPTESRSSQGNTDGAGTCLDHNSSISTGRLAANESNKSNKSSSGEQRDGKFSFSGSASDIGVDSCCVVPLSSLKPLVGKVSHILRQLKINLLDMDAALPAYALRPSKAEINRRQAWRAFVKSAETIYEMIQATFTLEDMIKTEYLRNDWWYWSSFSAAVKSSTLPSLALRIYSLDLAIIYEKTPNSSVTDSSEPSASAEPRPLMNVDAEKSKGSRKSNRKRKESDG</sequence>